<feature type="domain" description="DUF659" evidence="1">
    <location>
        <begin position="14"/>
        <end position="134"/>
    </location>
</feature>
<dbReference type="InterPro" id="IPR012337">
    <property type="entry name" value="RNaseH-like_sf"/>
</dbReference>
<organism evidence="2 3">
    <name type="scientific">Malus baccata</name>
    <name type="common">Siberian crab apple</name>
    <name type="synonym">Pyrus baccata</name>
    <dbReference type="NCBI Taxonomy" id="106549"/>
    <lineage>
        <taxon>Eukaryota</taxon>
        <taxon>Viridiplantae</taxon>
        <taxon>Streptophyta</taxon>
        <taxon>Embryophyta</taxon>
        <taxon>Tracheophyta</taxon>
        <taxon>Spermatophyta</taxon>
        <taxon>Magnoliopsida</taxon>
        <taxon>eudicotyledons</taxon>
        <taxon>Gunneridae</taxon>
        <taxon>Pentapetalae</taxon>
        <taxon>rosids</taxon>
        <taxon>fabids</taxon>
        <taxon>Rosales</taxon>
        <taxon>Rosaceae</taxon>
        <taxon>Amygdaloideae</taxon>
        <taxon>Maleae</taxon>
        <taxon>Malus</taxon>
    </lineage>
</organism>
<proteinExistence type="predicted"/>
<sequence>MEAVGQFGPGYLPPSQYELREPLLKEEVERVKKSLKKHEEEWALNGCAIMTDAWSDRKRRSIMNLCVNCKEGTIFLSSKECSSEAHTGEYIFEYVDKCVEEIGPQNVIQVVTDNASNNMAAANMMKKKRPNIFGHHVPLIL</sequence>
<dbReference type="PANTHER" id="PTHR32166:SF74">
    <property type="entry name" value="OS05G0256350 PROTEIN"/>
    <property type="match status" value="1"/>
</dbReference>
<dbReference type="PANTHER" id="PTHR32166">
    <property type="entry name" value="OSJNBA0013A04.12 PROTEIN"/>
    <property type="match status" value="1"/>
</dbReference>
<protein>
    <recommendedName>
        <fullName evidence="1">DUF659 domain-containing protein</fullName>
    </recommendedName>
</protein>
<dbReference type="STRING" id="106549.A0A540ND29"/>
<evidence type="ECO:0000313" key="2">
    <source>
        <dbReference type="EMBL" id="TQE08954.1"/>
    </source>
</evidence>
<gene>
    <name evidence="2" type="ORF">C1H46_005337</name>
</gene>
<name>A0A540ND29_MALBA</name>
<keyword evidence="3" id="KW-1185">Reference proteome</keyword>
<dbReference type="Proteomes" id="UP000315295">
    <property type="component" value="Unassembled WGS sequence"/>
</dbReference>
<dbReference type="Pfam" id="PF04937">
    <property type="entry name" value="DUF659"/>
    <property type="match status" value="1"/>
</dbReference>
<dbReference type="SUPFAM" id="SSF53098">
    <property type="entry name" value="Ribonuclease H-like"/>
    <property type="match status" value="1"/>
</dbReference>
<evidence type="ECO:0000259" key="1">
    <source>
        <dbReference type="Pfam" id="PF04937"/>
    </source>
</evidence>
<comment type="caution">
    <text evidence="2">The sequence shown here is derived from an EMBL/GenBank/DDBJ whole genome shotgun (WGS) entry which is preliminary data.</text>
</comment>
<accession>A0A540ND29</accession>
<reference evidence="2 3" key="1">
    <citation type="journal article" date="2019" name="G3 (Bethesda)">
        <title>Sequencing of a Wild Apple (Malus baccata) Genome Unravels the Differences Between Cultivated and Wild Apple Species Regarding Disease Resistance and Cold Tolerance.</title>
        <authorList>
            <person name="Chen X."/>
        </authorList>
    </citation>
    <scope>NUCLEOTIDE SEQUENCE [LARGE SCALE GENOMIC DNA]</scope>
    <source>
        <strain evidence="3">cv. Shandingzi</strain>
        <tissue evidence="2">Leaves</tissue>
    </source>
</reference>
<dbReference type="InterPro" id="IPR007021">
    <property type="entry name" value="DUF659"/>
</dbReference>
<dbReference type="EMBL" id="VIEB01000062">
    <property type="protein sequence ID" value="TQE08954.1"/>
    <property type="molecule type" value="Genomic_DNA"/>
</dbReference>
<evidence type="ECO:0000313" key="3">
    <source>
        <dbReference type="Proteomes" id="UP000315295"/>
    </source>
</evidence>
<dbReference type="AlphaFoldDB" id="A0A540ND29"/>